<dbReference type="PANTHER" id="PTHR31422:SF2">
    <property type="entry name" value="PROTEIN FLOURY 1-LIKE"/>
    <property type="match status" value="1"/>
</dbReference>
<keyword evidence="3 6" id="KW-1133">Transmembrane helix</keyword>
<dbReference type="GO" id="GO:0080115">
    <property type="term" value="F:myosin XI tail binding"/>
    <property type="evidence" value="ECO:0007669"/>
    <property type="project" value="UniProtKB-ARBA"/>
</dbReference>
<dbReference type="InterPro" id="IPR007656">
    <property type="entry name" value="GTD-bd"/>
</dbReference>
<evidence type="ECO:0000313" key="9">
    <source>
        <dbReference type="Proteomes" id="UP000187406"/>
    </source>
</evidence>
<dbReference type="EMBL" id="BDDD01003382">
    <property type="protein sequence ID" value="GAV84835.1"/>
    <property type="molecule type" value="Genomic_DNA"/>
</dbReference>
<feature type="domain" description="GTD-binding" evidence="7">
    <location>
        <begin position="145"/>
        <end position="243"/>
    </location>
</feature>
<dbReference type="AlphaFoldDB" id="A0A1Q3CXG5"/>
<dbReference type="Pfam" id="PF04576">
    <property type="entry name" value="Zein-binding"/>
    <property type="match status" value="1"/>
</dbReference>
<evidence type="ECO:0000256" key="5">
    <source>
        <dbReference type="SAM" id="Coils"/>
    </source>
</evidence>
<protein>
    <submittedName>
        <fullName evidence="8">Zein-binding domain-containing protein</fullName>
    </submittedName>
</protein>
<comment type="caution">
    <text evidence="8">The sequence shown here is derived from an EMBL/GenBank/DDBJ whole genome shotgun (WGS) entry which is preliminary data.</text>
</comment>
<reference evidence="9" key="1">
    <citation type="submission" date="2016-04" db="EMBL/GenBank/DDBJ databases">
        <title>Cephalotus genome sequencing.</title>
        <authorList>
            <person name="Fukushima K."/>
            <person name="Hasebe M."/>
            <person name="Fang X."/>
        </authorList>
    </citation>
    <scope>NUCLEOTIDE SEQUENCE [LARGE SCALE GENOMIC DNA]</scope>
    <source>
        <strain evidence="9">cv. St1</strain>
    </source>
</reference>
<dbReference type="Proteomes" id="UP000187406">
    <property type="component" value="Unassembled WGS sequence"/>
</dbReference>
<evidence type="ECO:0000259" key="7">
    <source>
        <dbReference type="PROSITE" id="PS51775"/>
    </source>
</evidence>
<feature type="transmembrane region" description="Helical" evidence="6">
    <location>
        <begin position="33"/>
        <end position="60"/>
    </location>
</feature>
<dbReference type="InParanoid" id="A0A1Q3CXG5"/>
<gene>
    <name evidence="8" type="ORF">CFOL_v3_28277</name>
</gene>
<keyword evidence="5" id="KW-0175">Coiled coil</keyword>
<organism evidence="8 9">
    <name type="scientific">Cephalotus follicularis</name>
    <name type="common">Albany pitcher plant</name>
    <dbReference type="NCBI Taxonomy" id="3775"/>
    <lineage>
        <taxon>Eukaryota</taxon>
        <taxon>Viridiplantae</taxon>
        <taxon>Streptophyta</taxon>
        <taxon>Embryophyta</taxon>
        <taxon>Tracheophyta</taxon>
        <taxon>Spermatophyta</taxon>
        <taxon>Magnoliopsida</taxon>
        <taxon>eudicotyledons</taxon>
        <taxon>Gunneridae</taxon>
        <taxon>Pentapetalae</taxon>
        <taxon>rosids</taxon>
        <taxon>fabids</taxon>
        <taxon>Oxalidales</taxon>
        <taxon>Cephalotaceae</taxon>
        <taxon>Cephalotus</taxon>
    </lineage>
</organism>
<keyword evidence="9" id="KW-1185">Reference proteome</keyword>
<dbReference type="OrthoDB" id="1100010at2759"/>
<evidence type="ECO:0000256" key="2">
    <source>
        <dbReference type="ARBA" id="ARBA00022692"/>
    </source>
</evidence>
<dbReference type="GO" id="GO:0016020">
    <property type="term" value="C:membrane"/>
    <property type="evidence" value="ECO:0007669"/>
    <property type="project" value="UniProtKB-SubCell"/>
</dbReference>
<dbReference type="STRING" id="3775.A0A1Q3CXG5"/>
<feature type="coiled-coil region" evidence="5">
    <location>
        <begin position="218"/>
        <end position="252"/>
    </location>
</feature>
<sequence length="278" mass="32257">MMGSASYIKSCTQSCEFGCGFLVFGCFSQVCKILGLFFMFCLGLTVLQFTWFGSGLFAFICGKRVESNDLINGYCSKKRFDNVCDPKFSSFKCNSLKFWDNFKSQKDENDLLIGKELVNANIDTMEKDVEEDDNDKKIFEEDQEFDVLALRRLVKIERQRLNMAHLDLEKERMAAASAAEEAMAMIMRLQSEKSAVVIEANHYRRVAKHIREYDQEVIQSLEWIVMKHESERSELEEQLKLCKQKLKMYVKEDEIDPLEEVDANRSLFYSTMENGVDL</sequence>
<proteinExistence type="predicted"/>
<evidence type="ECO:0000256" key="3">
    <source>
        <dbReference type="ARBA" id="ARBA00022989"/>
    </source>
</evidence>
<evidence type="ECO:0000256" key="1">
    <source>
        <dbReference type="ARBA" id="ARBA00004370"/>
    </source>
</evidence>
<name>A0A1Q3CXG5_CEPFO</name>
<evidence type="ECO:0000313" key="8">
    <source>
        <dbReference type="EMBL" id="GAV84835.1"/>
    </source>
</evidence>
<dbReference type="FunCoup" id="A0A1Q3CXG5">
    <property type="interactions" value="9"/>
</dbReference>
<accession>A0A1Q3CXG5</accession>
<evidence type="ECO:0000256" key="4">
    <source>
        <dbReference type="ARBA" id="ARBA00023136"/>
    </source>
</evidence>
<keyword evidence="2 6" id="KW-0812">Transmembrane</keyword>
<evidence type="ECO:0000256" key="6">
    <source>
        <dbReference type="SAM" id="Phobius"/>
    </source>
</evidence>
<keyword evidence="4 6" id="KW-0472">Membrane</keyword>
<dbReference type="PANTHER" id="PTHR31422">
    <property type="entry name" value="BNAANNG28530D PROTEIN"/>
    <property type="match status" value="1"/>
</dbReference>
<comment type="subcellular location">
    <subcellularLocation>
        <location evidence="1">Membrane</location>
    </subcellularLocation>
</comment>
<dbReference type="PROSITE" id="PS51775">
    <property type="entry name" value="GTD_BINDING"/>
    <property type="match status" value="1"/>
</dbReference>